<dbReference type="AlphaFoldDB" id="C3Y4U7"/>
<dbReference type="EMBL" id="GG666486">
    <property type="protein sequence ID" value="EEN64754.1"/>
    <property type="molecule type" value="Genomic_DNA"/>
</dbReference>
<evidence type="ECO:0000256" key="8">
    <source>
        <dbReference type="RuleBase" id="RU362056"/>
    </source>
</evidence>
<feature type="transmembrane region" description="Helical" evidence="8">
    <location>
        <begin position="172"/>
        <end position="191"/>
    </location>
</feature>
<feature type="transmembrane region" description="Helical" evidence="8">
    <location>
        <begin position="335"/>
        <end position="356"/>
    </location>
</feature>
<dbReference type="GO" id="GO:0005886">
    <property type="term" value="C:plasma membrane"/>
    <property type="evidence" value="ECO:0007669"/>
    <property type="project" value="UniProtKB-SubCell"/>
</dbReference>
<name>C3Y4U7_BRAFL</name>
<dbReference type="NCBIfam" id="TIGR00805">
    <property type="entry name" value="oat"/>
    <property type="match status" value="1"/>
</dbReference>
<evidence type="ECO:0000256" key="3">
    <source>
        <dbReference type="ARBA" id="ARBA00022475"/>
    </source>
</evidence>
<evidence type="ECO:0000259" key="10">
    <source>
        <dbReference type="PROSITE" id="PS51465"/>
    </source>
</evidence>
<feature type="domain" description="Major facilitator superfamily (MFS) profile" evidence="9">
    <location>
        <begin position="29"/>
        <end position="624"/>
    </location>
</feature>
<comment type="subcellular location">
    <subcellularLocation>
        <location evidence="1 8">Cell membrane</location>
        <topology evidence="1 8">Multi-pass membrane protein</topology>
    </subcellularLocation>
</comment>
<dbReference type="FunFam" id="1.20.1250.20:FF:001238">
    <property type="entry name" value="Solute carrier organic anion transporter family member"/>
    <property type="match status" value="1"/>
</dbReference>
<dbReference type="PROSITE" id="PS50850">
    <property type="entry name" value="MFS"/>
    <property type="match status" value="1"/>
</dbReference>
<dbReference type="Pfam" id="PF03137">
    <property type="entry name" value="OATP"/>
    <property type="match status" value="1"/>
</dbReference>
<feature type="transmembrane region" description="Helical" evidence="8">
    <location>
        <begin position="510"/>
        <end position="535"/>
    </location>
</feature>
<gene>
    <name evidence="11" type="ORF">BRAFLDRAFT_212052</name>
</gene>
<dbReference type="InterPro" id="IPR002350">
    <property type="entry name" value="Kazal_dom"/>
</dbReference>
<dbReference type="InParanoid" id="C3Y4U7"/>
<dbReference type="PROSITE" id="PS51465">
    <property type="entry name" value="KAZAL_2"/>
    <property type="match status" value="1"/>
</dbReference>
<feature type="transmembrane region" description="Helical" evidence="8">
    <location>
        <begin position="133"/>
        <end position="160"/>
    </location>
</feature>
<evidence type="ECO:0000259" key="9">
    <source>
        <dbReference type="PROSITE" id="PS50850"/>
    </source>
</evidence>
<keyword evidence="8" id="KW-0406">Ion transport</keyword>
<dbReference type="GO" id="GO:0006811">
    <property type="term" value="P:monoatomic ion transport"/>
    <property type="evidence" value="ECO:0007669"/>
    <property type="project" value="UniProtKB-KW"/>
</dbReference>
<evidence type="ECO:0000313" key="11">
    <source>
        <dbReference type="EMBL" id="EEN64754.1"/>
    </source>
</evidence>
<evidence type="ECO:0000256" key="1">
    <source>
        <dbReference type="ARBA" id="ARBA00004651"/>
    </source>
</evidence>
<feature type="transmembrane region" description="Helical" evidence="8">
    <location>
        <begin position="296"/>
        <end position="315"/>
    </location>
</feature>
<reference evidence="11" key="1">
    <citation type="journal article" date="2008" name="Nature">
        <title>The amphioxus genome and the evolution of the chordate karyotype.</title>
        <authorList>
            <consortium name="US DOE Joint Genome Institute (JGI-PGF)"/>
            <person name="Putnam N.H."/>
            <person name="Butts T."/>
            <person name="Ferrier D.E.K."/>
            <person name="Furlong R.F."/>
            <person name="Hellsten U."/>
            <person name="Kawashima T."/>
            <person name="Robinson-Rechavi M."/>
            <person name="Shoguchi E."/>
            <person name="Terry A."/>
            <person name="Yu J.-K."/>
            <person name="Benito-Gutierrez E.L."/>
            <person name="Dubchak I."/>
            <person name="Garcia-Fernandez J."/>
            <person name="Gibson-Brown J.J."/>
            <person name="Grigoriev I.V."/>
            <person name="Horton A.C."/>
            <person name="de Jong P.J."/>
            <person name="Jurka J."/>
            <person name="Kapitonov V.V."/>
            <person name="Kohara Y."/>
            <person name="Kuroki Y."/>
            <person name="Lindquist E."/>
            <person name="Lucas S."/>
            <person name="Osoegawa K."/>
            <person name="Pennacchio L.A."/>
            <person name="Salamov A.A."/>
            <person name="Satou Y."/>
            <person name="Sauka-Spengler T."/>
            <person name="Schmutz J."/>
            <person name="Shin-I T."/>
            <person name="Toyoda A."/>
            <person name="Bronner-Fraser M."/>
            <person name="Fujiyama A."/>
            <person name="Holland L.Z."/>
            <person name="Holland P.W.H."/>
            <person name="Satoh N."/>
            <person name="Rokhsar D.S."/>
        </authorList>
    </citation>
    <scope>NUCLEOTIDE SEQUENCE [LARGE SCALE GENOMIC DNA]</scope>
    <source>
        <strain evidence="11">S238N-H82</strain>
        <tissue evidence="11">Testes</tissue>
    </source>
</reference>
<sequence>HGKEHEEEGEGRCGLFCFSPDWLQVFNSPRCLLFFICFLYFLQTAILLGLTPGVISSIEGRFELSSAKSGFIVSSTELFAVFTVPIISYYGGKSHKGRWLGFGAVCLGLGSTVFALPHFLAGAFHSRRDQLENYLYVFVTATFLMSFLVGPLYTLGVAYLDENVSKKVSGGYVGILYASTAIGPAVGYVMTSQLLNQYIDWPEVTNLTPNDQQWLGNWWFGFFMLAIVAFSVAIPLFCFPRKLGGKFCHMLRESTLIRLYDKDGALEEDDDDEPAKAFPCGAQDFWSTVKDLGSNFSYVGLCLAGCSEAIVLSGVMTFGPKLGQTQLGLQASESALYLVGLMMIPSGAVGNLFGGWLAKKCGADCKKLLRLVLIVNLVSMLGHSVFLLSCPTPGTTTYLATNSSKISHLREISLHSADYANKVLMSIDCITSCTTACGCADSLYDPICDLSGIEYQSGCHAGCTGVNKTGTTTTYFNCSCIVEDWLFTNVTSVSGSEAVRGPCPGGCPSYVMPMFLTLFVLLSMLAAASMAPYTATILRLVSKPRRSFALGVQWTLFRLLGGIPGPVIFGYIIDQACALWQESDCGEVGACAVYDSGKLGLYLLVSSVSIRLVSMALYLLAYCLYKPVAEEKENVPAESETMI</sequence>
<protein>
    <recommendedName>
        <fullName evidence="8">Solute carrier organic anion transporter family member</fullName>
    </recommendedName>
</protein>
<evidence type="ECO:0000256" key="2">
    <source>
        <dbReference type="ARBA" id="ARBA00009657"/>
    </source>
</evidence>
<keyword evidence="5 8" id="KW-1133">Transmembrane helix</keyword>
<evidence type="ECO:0000256" key="7">
    <source>
        <dbReference type="ARBA" id="ARBA00023157"/>
    </source>
</evidence>
<dbReference type="InterPro" id="IPR004156">
    <property type="entry name" value="OATP"/>
</dbReference>
<keyword evidence="6 8" id="KW-0472">Membrane</keyword>
<keyword evidence="8" id="KW-0813">Transport</keyword>
<feature type="transmembrane region" description="Helical" evidence="8">
    <location>
        <begin position="601"/>
        <end position="625"/>
    </location>
</feature>
<feature type="domain" description="Kazal-like" evidence="10">
    <location>
        <begin position="430"/>
        <end position="482"/>
    </location>
</feature>
<organism>
    <name type="scientific">Branchiostoma floridae</name>
    <name type="common">Florida lancelet</name>
    <name type="synonym">Amphioxus</name>
    <dbReference type="NCBI Taxonomy" id="7739"/>
    <lineage>
        <taxon>Eukaryota</taxon>
        <taxon>Metazoa</taxon>
        <taxon>Chordata</taxon>
        <taxon>Cephalochordata</taxon>
        <taxon>Leptocardii</taxon>
        <taxon>Amphioxiformes</taxon>
        <taxon>Branchiostomatidae</taxon>
        <taxon>Branchiostoma</taxon>
    </lineage>
</organism>
<feature type="transmembrane region" description="Helical" evidence="8">
    <location>
        <begin position="556"/>
        <end position="573"/>
    </location>
</feature>
<evidence type="ECO:0000256" key="5">
    <source>
        <dbReference type="ARBA" id="ARBA00022989"/>
    </source>
</evidence>
<keyword evidence="3" id="KW-1003">Cell membrane</keyword>
<keyword evidence="4 8" id="KW-0812">Transmembrane</keyword>
<feature type="transmembrane region" description="Helical" evidence="8">
    <location>
        <begin position="31"/>
        <end position="51"/>
    </location>
</feature>
<dbReference type="InterPro" id="IPR036259">
    <property type="entry name" value="MFS_trans_sf"/>
</dbReference>
<dbReference type="GO" id="GO:0022857">
    <property type="term" value="F:transmembrane transporter activity"/>
    <property type="evidence" value="ECO:0007669"/>
    <property type="project" value="InterPro"/>
</dbReference>
<feature type="non-terminal residue" evidence="11">
    <location>
        <position position="1"/>
    </location>
</feature>
<dbReference type="PANTHER" id="PTHR11388:SF100">
    <property type="entry name" value="SOLUTE CARRIER ORGANIC ANION TRANSPORTER FAMILY MEMBER 4A1"/>
    <property type="match status" value="1"/>
</dbReference>
<feature type="transmembrane region" description="Helical" evidence="8">
    <location>
        <begin position="368"/>
        <end position="388"/>
    </location>
</feature>
<dbReference type="PANTHER" id="PTHR11388">
    <property type="entry name" value="ORGANIC ANION TRANSPORTER"/>
    <property type="match status" value="1"/>
</dbReference>
<dbReference type="CDD" id="cd17336">
    <property type="entry name" value="MFS_SLCO_OATP"/>
    <property type="match status" value="1"/>
</dbReference>
<keyword evidence="7" id="KW-1015">Disulfide bond</keyword>
<evidence type="ECO:0000256" key="6">
    <source>
        <dbReference type="ARBA" id="ARBA00023136"/>
    </source>
</evidence>
<dbReference type="InterPro" id="IPR020846">
    <property type="entry name" value="MFS_dom"/>
</dbReference>
<comment type="similarity">
    <text evidence="2 8">Belongs to the organo anion transporter (TC 2.A.60) family.</text>
</comment>
<dbReference type="Gene3D" id="1.20.1250.20">
    <property type="entry name" value="MFS general substrate transporter like domains"/>
    <property type="match status" value="1"/>
</dbReference>
<dbReference type="SUPFAM" id="SSF103473">
    <property type="entry name" value="MFS general substrate transporter"/>
    <property type="match status" value="1"/>
</dbReference>
<accession>C3Y4U7</accession>
<feature type="transmembrane region" description="Helical" evidence="8">
    <location>
        <begin position="71"/>
        <end position="92"/>
    </location>
</feature>
<evidence type="ECO:0000256" key="4">
    <source>
        <dbReference type="ARBA" id="ARBA00022692"/>
    </source>
</evidence>
<dbReference type="eggNOG" id="KOG3626">
    <property type="taxonomic scope" value="Eukaryota"/>
</dbReference>
<feature type="transmembrane region" description="Helical" evidence="8">
    <location>
        <begin position="99"/>
        <end position="121"/>
    </location>
</feature>
<feature type="transmembrane region" description="Helical" evidence="8">
    <location>
        <begin position="218"/>
        <end position="239"/>
    </location>
</feature>
<proteinExistence type="inferred from homology"/>